<keyword evidence="2" id="KW-1185">Reference proteome</keyword>
<gene>
    <name evidence="1" type="ORF">ACFPKY_06340</name>
</gene>
<dbReference type="InterPro" id="IPR006311">
    <property type="entry name" value="TAT_signal"/>
</dbReference>
<dbReference type="RefSeq" id="WP_345171123.1">
    <property type="nucleotide sequence ID" value="NZ_BAABFQ010000003.1"/>
</dbReference>
<reference evidence="2" key="1">
    <citation type="journal article" date="2019" name="Int. J. Syst. Evol. Microbiol.">
        <title>The Global Catalogue of Microorganisms (GCM) 10K type strain sequencing project: providing services to taxonomists for standard genome sequencing and annotation.</title>
        <authorList>
            <consortium name="The Broad Institute Genomics Platform"/>
            <consortium name="The Broad Institute Genome Sequencing Center for Infectious Disease"/>
            <person name="Wu L."/>
            <person name="Ma J."/>
        </authorList>
    </citation>
    <scope>NUCLEOTIDE SEQUENCE [LARGE SCALE GENOMIC DNA]</scope>
    <source>
        <strain evidence="2">KACC 13778</strain>
    </source>
</reference>
<protein>
    <submittedName>
        <fullName evidence="1">DUF1800 domain-containing protein</fullName>
    </submittedName>
</protein>
<comment type="caution">
    <text evidence="1">The sequence shown here is derived from an EMBL/GenBank/DDBJ whole genome shotgun (WGS) entry which is preliminary data.</text>
</comment>
<name>A0ABW0N1C7_9ACTN</name>
<dbReference type="Proteomes" id="UP001595956">
    <property type="component" value="Unassembled WGS sequence"/>
</dbReference>
<proteinExistence type="predicted"/>
<evidence type="ECO:0000313" key="2">
    <source>
        <dbReference type="Proteomes" id="UP001595956"/>
    </source>
</evidence>
<evidence type="ECO:0000313" key="1">
    <source>
        <dbReference type="EMBL" id="MFC5492707.1"/>
    </source>
</evidence>
<accession>A0ABW0N1C7</accession>
<sequence>MAVRRRLVLGGAATGAAVGLAGRADAAPSYSPAHHKGAPLLSPRARHLVGRFSYGVTPALAKQVRAAGGARAWFAAQLDPASIADPAADGLRDWWPSLYRDATDLWNRQREEIEGVWEVMADYQRWVLIRRIRSRRQVLEMVTELWENHFNVPVNGDAQGFWRAQYGDVIREGALGRFEDLLIGVITHPAMLINLDNVSSSASHPNENLGRELLELHTVGRGHYGEADVKDSARILTGWSVDMWDTFQAEYRQKWHSRGPVKVMDFTHENADADGRAVTRQYLRYLAHHPATAQRVARKLAVKFVSDTPSQALVDHLAKVYLDHDTAIVPVLQALFDTQELAESVGMKVRDPGEDLVATYRALDVRLQRPPEGDGGDRYAANALLWQVDGIGAKPFDWPRPDGQPIDNRAWSSPSRLLASMDVHVSLSGGWWPDEGVTYHPPAWWAPKLPVRFDVLVDHMSQVILHRRSTAELLEACCLAVDVEPRERITRDHGLIKWNMFRLLTTFLDSPAFLTR</sequence>
<dbReference type="PROSITE" id="PS51318">
    <property type="entry name" value="TAT"/>
    <property type="match status" value="1"/>
</dbReference>
<dbReference type="Pfam" id="PF08811">
    <property type="entry name" value="DUF1800"/>
    <property type="match status" value="1"/>
</dbReference>
<dbReference type="EMBL" id="JBHSMD010000002">
    <property type="protein sequence ID" value="MFC5492707.1"/>
    <property type="molecule type" value="Genomic_DNA"/>
</dbReference>
<organism evidence="1 2">
    <name type="scientific">Nocardioides caricicola</name>
    <dbReference type="NCBI Taxonomy" id="634770"/>
    <lineage>
        <taxon>Bacteria</taxon>
        <taxon>Bacillati</taxon>
        <taxon>Actinomycetota</taxon>
        <taxon>Actinomycetes</taxon>
        <taxon>Propionibacteriales</taxon>
        <taxon>Nocardioidaceae</taxon>
        <taxon>Nocardioides</taxon>
    </lineage>
</organism>
<dbReference type="InterPro" id="IPR014917">
    <property type="entry name" value="DUF1800"/>
</dbReference>